<dbReference type="Proteomes" id="UP000509478">
    <property type="component" value="Chromosome"/>
</dbReference>
<dbReference type="RefSeq" id="WP_179371865.1">
    <property type="nucleotide sequence ID" value="NZ_CP026995.1"/>
</dbReference>
<dbReference type="Pfam" id="PF22725">
    <property type="entry name" value="GFO_IDH_MocA_C3"/>
    <property type="match status" value="1"/>
</dbReference>
<organism evidence="5 6">
    <name type="scientific">Nitrosopumilus ureiphilus</name>
    <dbReference type="NCBI Taxonomy" id="1470067"/>
    <lineage>
        <taxon>Archaea</taxon>
        <taxon>Nitrososphaerota</taxon>
        <taxon>Nitrososphaeria</taxon>
        <taxon>Nitrosopumilales</taxon>
        <taxon>Nitrosopumilaceae</taxon>
        <taxon>Nitrosopumilus</taxon>
    </lineage>
</organism>
<proteinExistence type="inferred from homology"/>
<sequence length="334" mass="37943">MNNKIKIGIIGCSTIAKASTIPAILKSTNANLEFIGSTSERKAKEYSLEFGVKKFGSYEDVLNDPSIDVVYISTPIGTHEEWVLKAANARKHILCEKSSTTSYSSAKKMIDVCTKNNVRIMEGFMFRFHPSHKKVREIIKKGDLGKLFTFYGMYGFPPIEKDNIRYDKSLGGGILNDAGCYPICASRILFESEPIGIFCRLSLDKEFQVDTKASIMMNFTQERSSQSVLGYDLFYQSVYSLWGNKGFLNLSRAYNVPPDMPVSLNIKTNDFEKKLSIEPVDHFELMIDSFVRELRVPDTSSFSFEKDLLNQARVMEAARISHQEKRYVEINEIQ</sequence>
<reference evidence="5 6" key="1">
    <citation type="submission" date="2018-02" db="EMBL/GenBank/DDBJ databases">
        <title>Complete genome of Nitrosopumilus ureaphilus PS0.</title>
        <authorList>
            <person name="Qin W."/>
            <person name="Zheng Y."/>
            <person name="Stahl D.A."/>
        </authorList>
    </citation>
    <scope>NUCLEOTIDE SEQUENCE [LARGE SCALE GENOMIC DNA]</scope>
    <source>
        <strain evidence="5 6">PS0</strain>
    </source>
</reference>
<evidence type="ECO:0000259" key="3">
    <source>
        <dbReference type="Pfam" id="PF01408"/>
    </source>
</evidence>
<evidence type="ECO:0000313" key="6">
    <source>
        <dbReference type="Proteomes" id="UP000509478"/>
    </source>
</evidence>
<dbReference type="PANTHER" id="PTHR22604">
    <property type="entry name" value="OXIDOREDUCTASES"/>
    <property type="match status" value="1"/>
</dbReference>
<dbReference type="GO" id="GO:0000166">
    <property type="term" value="F:nucleotide binding"/>
    <property type="evidence" value="ECO:0007669"/>
    <property type="project" value="InterPro"/>
</dbReference>
<dbReference type="InterPro" id="IPR036291">
    <property type="entry name" value="NAD(P)-bd_dom_sf"/>
</dbReference>
<dbReference type="Gene3D" id="3.40.50.720">
    <property type="entry name" value="NAD(P)-binding Rossmann-like Domain"/>
    <property type="match status" value="1"/>
</dbReference>
<evidence type="ECO:0000256" key="2">
    <source>
        <dbReference type="ARBA" id="ARBA00023002"/>
    </source>
</evidence>
<dbReference type="InterPro" id="IPR050984">
    <property type="entry name" value="Gfo/Idh/MocA_domain"/>
</dbReference>
<evidence type="ECO:0000313" key="5">
    <source>
        <dbReference type="EMBL" id="QLH05799.1"/>
    </source>
</evidence>
<dbReference type="PANTHER" id="PTHR22604:SF105">
    <property type="entry name" value="TRANS-1,2-DIHYDROBENZENE-1,2-DIOL DEHYDROGENASE"/>
    <property type="match status" value="1"/>
</dbReference>
<name>A0A7D5R660_9ARCH</name>
<feature type="domain" description="GFO/IDH/MocA-like oxidoreductase" evidence="4">
    <location>
        <begin position="133"/>
        <end position="246"/>
    </location>
</feature>
<dbReference type="InterPro" id="IPR000683">
    <property type="entry name" value="Gfo/Idh/MocA-like_OxRdtase_N"/>
</dbReference>
<keyword evidence="2" id="KW-0560">Oxidoreductase</keyword>
<dbReference type="SUPFAM" id="SSF55347">
    <property type="entry name" value="Glyceraldehyde-3-phosphate dehydrogenase-like, C-terminal domain"/>
    <property type="match status" value="1"/>
</dbReference>
<evidence type="ECO:0000259" key="4">
    <source>
        <dbReference type="Pfam" id="PF22725"/>
    </source>
</evidence>
<dbReference type="GeneID" id="56066574"/>
<protein>
    <submittedName>
        <fullName evidence="5">Dehydrogenase</fullName>
    </submittedName>
</protein>
<dbReference type="InterPro" id="IPR055170">
    <property type="entry name" value="GFO_IDH_MocA-like_dom"/>
</dbReference>
<gene>
    <name evidence="5" type="ORF">C5F50_00900</name>
</gene>
<evidence type="ECO:0000256" key="1">
    <source>
        <dbReference type="ARBA" id="ARBA00010928"/>
    </source>
</evidence>
<dbReference type="SUPFAM" id="SSF51735">
    <property type="entry name" value="NAD(P)-binding Rossmann-fold domains"/>
    <property type="match status" value="1"/>
</dbReference>
<dbReference type="OrthoDB" id="25239at2157"/>
<comment type="similarity">
    <text evidence="1">Belongs to the Gfo/Idh/MocA family.</text>
</comment>
<feature type="domain" description="Gfo/Idh/MocA-like oxidoreductase N-terminal" evidence="3">
    <location>
        <begin position="5"/>
        <end position="124"/>
    </location>
</feature>
<keyword evidence="6" id="KW-1185">Reference proteome</keyword>
<dbReference type="KEGG" id="nue:C5F50_00900"/>
<dbReference type="EMBL" id="CP026995">
    <property type="protein sequence ID" value="QLH05799.1"/>
    <property type="molecule type" value="Genomic_DNA"/>
</dbReference>
<dbReference type="GO" id="GO:0016491">
    <property type="term" value="F:oxidoreductase activity"/>
    <property type="evidence" value="ECO:0007669"/>
    <property type="project" value="UniProtKB-KW"/>
</dbReference>
<dbReference type="AlphaFoldDB" id="A0A7D5R660"/>
<accession>A0A7D5R660</accession>
<dbReference type="Pfam" id="PF01408">
    <property type="entry name" value="GFO_IDH_MocA"/>
    <property type="match status" value="1"/>
</dbReference>
<dbReference type="Gene3D" id="3.30.360.10">
    <property type="entry name" value="Dihydrodipicolinate Reductase, domain 2"/>
    <property type="match status" value="1"/>
</dbReference>